<evidence type="ECO:0000259" key="10">
    <source>
        <dbReference type="Pfam" id="PF05649"/>
    </source>
</evidence>
<sequence>MVRISKHWLALLPAAVLVTACGVSESPNKSALKPAIGAFGLDLSAADPAVKAGDDFFAHAGGKWLSSFQIPEDKTSYGPFVKIADDIEVQLRSLIEAAAAAPGEQGSASQRVGDYYASFMDEAAIEKAGLEPIAADLSRIQAARDKKHIATLFGTPGMPSVFKIFATPDAKHPDKYSLELGQSGLGLPNRDYYLKDDARLKEVRGQYLAYIEQMLTLGGVNESAAKAKEIVAFETSLAQVYWPIERLRDADATYNPYTKAELLAYAPGFDWQAFLQAKEIPTREHFVLGPTTAIRDAAQIVQRISLDTLKAYLTFHTLNTYATYLPKRFDDAQFAFNGKVVRGQPVQRDRWKRAIAEANKGVGELVGRMYVEKHFPPESKAKMQALVANLRAALKQRLEQSTWLGDDTRKRALEKLGTFVTKIGYPDEWKDYSGLEVRRGDLIGNVKRAQLWDWRRDIARLDQPVDRNEWYMTPQRVNAYYNPLNNEIVFPAAILQPPFFDPNADDAVNYGGIGAVIGHEIGHGFDDQGRKFAADGSLEDWWTEADASAFNEQTQKLIAQYSSFEALPGLNVNGAITIGENIGDLGGLNMSLHAYRLSLNGKPARVIDGLTGEQRFFLSWAQIWRAKYRDEALRVLVLSDPHSPSQFRVNGAVRNMDEWYQAFDIKATDKLYLPPEQRVKIW</sequence>
<keyword evidence="7" id="KW-0482">Metalloprotease</keyword>
<evidence type="ECO:0000256" key="3">
    <source>
        <dbReference type="ARBA" id="ARBA00022670"/>
    </source>
</evidence>
<evidence type="ECO:0000256" key="5">
    <source>
        <dbReference type="ARBA" id="ARBA00022801"/>
    </source>
</evidence>
<comment type="cofactor">
    <cofactor evidence="1">
        <name>Zn(2+)</name>
        <dbReference type="ChEBI" id="CHEBI:29105"/>
    </cofactor>
</comment>
<evidence type="ECO:0000256" key="1">
    <source>
        <dbReference type="ARBA" id="ARBA00001947"/>
    </source>
</evidence>
<evidence type="ECO:0000313" key="12">
    <source>
        <dbReference type="Proteomes" id="UP001595904"/>
    </source>
</evidence>
<accession>A0ABV8T388</accession>
<dbReference type="PROSITE" id="PS51885">
    <property type="entry name" value="NEPRILYSIN"/>
    <property type="match status" value="1"/>
</dbReference>
<evidence type="ECO:0000256" key="8">
    <source>
        <dbReference type="SAM" id="SignalP"/>
    </source>
</evidence>
<evidence type="ECO:0000256" key="4">
    <source>
        <dbReference type="ARBA" id="ARBA00022723"/>
    </source>
</evidence>
<dbReference type="Pfam" id="PF01431">
    <property type="entry name" value="Peptidase_M13"/>
    <property type="match status" value="1"/>
</dbReference>
<feature type="signal peptide" evidence="8">
    <location>
        <begin position="1"/>
        <end position="20"/>
    </location>
</feature>
<feature type="chain" id="PRO_5046556383" evidence="8">
    <location>
        <begin position="21"/>
        <end position="682"/>
    </location>
</feature>
<keyword evidence="8" id="KW-0732">Signal</keyword>
<dbReference type="Gene3D" id="1.10.1380.10">
    <property type="entry name" value="Neutral endopeptidase , domain2"/>
    <property type="match status" value="1"/>
</dbReference>
<keyword evidence="5" id="KW-0378">Hydrolase</keyword>
<evidence type="ECO:0000256" key="7">
    <source>
        <dbReference type="ARBA" id="ARBA00023049"/>
    </source>
</evidence>
<comment type="similarity">
    <text evidence="2">Belongs to the peptidase M13 family.</text>
</comment>
<keyword evidence="12" id="KW-1185">Reference proteome</keyword>
<proteinExistence type="inferred from homology"/>
<keyword evidence="3" id="KW-0645">Protease</keyword>
<dbReference type="InterPro" id="IPR024079">
    <property type="entry name" value="MetalloPept_cat_dom_sf"/>
</dbReference>
<dbReference type="InterPro" id="IPR042089">
    <property type="entry name" value="Peptidase_M13_dom_2"/>
</dbReference>
<dbReference type="InterPro" id="IPR018497">
    <property type="entry name" value="Peptidase_M13_C"/>
</dbReference>
<dbReference type="Pfam" id="PF05649">
    <property type="entry name" value="Peptidase_M13_N"/>
    <property type="match status" value="1"/>
</dbReference>
<dbReference type="EMBL" id="JBHSDU010000015">
    <property type="protein sequence ID" value="MFC4313955.1"/>
    <property type="molecule type" value="Genomic_DNA"/>
</dbReference>
<dbReference type="PROSITE" id="PS51257">
    <property type="entry name" value="PROKAR_LIPOPROTEIN"/>
    <property type="match status" value="1"/>
</dbReference>
<dbReference type="PANTHER" id="PTHR11733">
    <property type="entry name" value="ZINC METALLOPROTEASE FAMILY M13 NEPRILYSIN-RELATED"/>
    <property type="match status" value="1"/>
</dbReference>
<organism evidence="11 12">
    <name type="scientific">Steroidobacter flavus</name>
    <dbReference type="NCBI Taxonomy" id="1842136"/>
    <lineage>
        <taxon>Bacteria</taxon>
        <taxon>Pseudomonadati</taxon>
        <taxon>Pseudomonadota</taxon>
        <taxon>Gammaproteobacteria</taxon>
        <taxon>Steroidobacterales</taxon>
        <taxon>Steroidobacteraceae</taxon>
        <taxon>Steroidobacter</taxon>
    </lineage>
</organism>
<dbReference type="PRINTS" id="PR00786">
    <property type="entry name" value="NEPRILYSIN"/>
</dbReference>
<dbReference type="CDD" id="cd08662">
    <property type="entry name" value="M13"/>
    <property type="match status" value="1"/>
</dbReference>
<evidence type="ECO:0000313" key="11">
    <source>
        <dbReference type="EMBL" id="MFC4313955.1"/>
    </source>
</evidence>
<dbReference type="Gene3D" id="3.40.390.10">
    <property type="entry name" value="Collagenase (Catalytic Domain)"/>
    <property type="match status" value="1"/>
</dbReference>
<dbReference type="SUPFAM" id="SSF55486">
    <property type="entry name" value="Metalloproteases ('zincins'), catalytic domain"/>
    <property type="match status" value="1"/>
</dbReference>
<evidence type="ECO:0000259" key="9">
    <source>
        <dbReference type="Pfam" id="PF01431"/>
    </source>
</evidence>
<comment type="caution">
    <text evidence="11">The sequence shown here is derived from an EMBL/GenBank/DDBJ whole genome shotgun (WGS) entry which is preliminary data.</text>
</comment>
<keyword evidence="6" id="KW-0862">Zinc</keyword>
<keyword evidence="4" id="KW-0479">Metal-binding</keyword>
<dbReference type="PANTHER" id="PTHR11733:SF167">
    <property type="entry name" value="FI17812P1-RELATED"/>
    <property type="match status" value="1"/>
</dbReference>
<gene>
    <name evidence="11" type="ORF">ACFPN2_33080</name>
</gene>
<name>A0ABV8T388_9GAMM</name>
<dbReference type="InterPro" id="IPR000718">
    <property type="entry name" value="Peptidase_M13"/>
</dbReference>
<dbReference type="RefSeq" id="WP_380604742.1">
    <property type="nucleotide sequence ID" value="NZ_JBHSDU010000015.1"/>
</dbReference>
<reference evidence="12" key="1">
    <citation type="journal article" date="2019" name="Int. J. Syst. Evol. Microbiol.">
        <title>The Global Catalogue of Microorganisms (GCM) 10K type strain sequencing project: providing services to taxonomists for standard genome sequencing and annotation.</title>
        <authorList>
            <consortium name="The Broad Institute Genomics Platform"/>
            <consortium name="The Broad Institute Genome Sequencing Center for Infectious Disease"/>
            <person name="Wu L."/>
            <person name="Ma J."/>
        </authorList>
    </citation>
    <scope>NUCLEOTIDE SEQUENCE [LARGE SCALE GENOMIC DNA]</scope>
    <source>
        <strain evidence="12">CGMCC 1.10759</strain>
    </source>
</reference>
<feature type="domain" description="Peptidase M13 C-terminal" evidence="9">
    <location>
        <begin position="478"/>
        <end position="679"/>
    </location>
</feature>
<evidence type="ECO:0000256" key="6">
    <source>
        <dbReference type="ARBA" id="ARBA00022833"/>
    </source>
</evidence>
<protein>
    <submittedName>
        <fullName evidence="11">M13 family metallopeptidase</fullName>
    </submittedName>
</protein>
<dbReference type="Proteomes" id="UP001595904">
    <property type="component" value="Unassembled WGS sequence"/>
</dbReference>
<feature type="domain" description="Peptidase M13 N-terminal" evidence="10">
    <location>
        <begin position="53"/>
        <end position="426"/>
    </location>
</feature>
<dbReference type="InterPro" id="IPR008753">
    <property type="entry name" value="Peptidase_M13_N"/>
</dbReference>
<evidence type="ECO:0000256" key="2">
    <source>
        <dbReference type="ARBA" id="ARBA00007357"/>
    </source>
</evidence>